<sequence length="63" mass="7378">MENKKVVNFIFWICAIILGVTLFKQFDFETFKFEKPALAVIYFLCFAFSVFILVKNSKKGSEK</sequence>
<gene>
    <name evidence="2" type="ORF">SAMN05444366_4060</name>
</gene>
<dbReference type="Proteomes" id="UP000184121">
    <property type="component" value="Unassembled WGS sequence"/>
</dbReference>
<keyword evidence="3" id="KW-1185">Reference proteome</keyword>
<organism evidence="2 3">
    <name type="scientific">Flavobacterium saccharophilum</name>
    <dbReference type="NCBI Taxonomy" id="29534"/>
    <lineage>
        <taxon>Bacteria</taxon>
        <taxon>Pseudomonadati</taxon>
        <taxon>Bacteroidota</taxon>
        <taxon>Flavobacteriia</taxon>
        <taxon>Flavobacteriales</taxon>
        <taxon>Flavobacteriaceae</taxon>
        <taxon>Flavobacterium</taxon>
    </lineage>
</organism>
<keyword evidence="1" id="KW-1133">Transmembrane helix</keyword>
<protein>
    <recommendedName>
        <fullName evidence="4">ATP synthase protein I</fullName>
    </recommendedName>
</protein>
<evidence type="ECO:0000256" key="1">
    <source>
        <dbReference type="SAM" id="Phobius"/>
    </source>
</evidence>
<feature type="transmembrane region" description="Helical" evidence="1">
    <location>
        <begin position="7"/>
        <end position="24"/>
    </location>
</feature>
<name>A0A1M7LCN9_9FLAO</name>
<keyword evidence="1" id="KW-0472">Membrane</keyword>
<evidence type="ECO:0000313" key="2">
    <source>
        <dbReference type="EMBL" id="SHM75776.1"/>
    </source>
</evidence>
<evidence type="ECO:0008006" key="4">
    <source>
        <dbReference type="Google" id="ProtNLM"/>
    </source>
</evidence>
<reference evidence="3" key="1">
    <citation type="submission" date="2016-11" db="EMBL/GenBank/DDBJ databases">
        <authorList>
            <person name="Varghese N."/>
            <person name="Submissions S."/>
        </authorList>
    </citation>
    <scope>NUCLEOTIDE SEQUENCE [LARGE SCALE GENOMIC DNA]</scope>
    <source>
        <strain evidence="3">DSM 1811</strain>
    </source>
</reference>
<feature type="transmembrane region" description="Helical" evidence="1">
    <location>
        <begin position="36"/>
        <end position="54"/>
    </location>
</feature>
<accession>A0A1M7LCN9</accession>
<dbReference type="AlphaFoldDB" id="A0A1M7LCN9"/>
<proteinExistence type="predicted"/>
<dbReference type="EMBL" id="FRBY01000006">
    <property type="protein sequence ID" value="SHM75776.1"/>
    <property type="molecule type" value="Genomic_DNA"/>
</dbReference>
<keyword evidence="1" id="KW-0812">Transmembrane</keyword>
<evidence type="ECO:0000313" key="3">
    <source>
        <dbReference type="Proteomes" id="UP000184121"/>
    </source>
</evidence>